<proteinExistence type="predicted"/>
<dbReference type="EMBL" id="BGPR01005608">
    <property type="protein sequence ID" value="GBN11767.1"/>
    <property type="molecule type" value="Genomic_DNA"/>
</dbReference>
<gene>
    <name evidence="1" type="ORF">AVEN_272702_1</name>
</gene>
<dbReference type="Proteomes" id="UP000499080">
    <property type="component" value="Unassembled WGS sequence"/>
</dbReference>
<reference evidence="1 2" key="1">
    <citation type="journal article" date="2019" name="Sci. Rep.">
        <title>Orb-weaving spider Araneus ventricosus genome elucidates the spidroin gene catalogue.</title>
        <authorList>
            <person name="Kono N."/>
            <person name="Nakamura H."/>
            <person name="Ohtoshi R."/>
            <person name="Moran D.A.P."/>
            <person name="Shinohara A."/>
            <person name="Yoshida Y."/>
            <person name="Fujiwara M."/>
            <person name="Mori M."/>
            <person name="Tomita M."/>
            <person name="Arakawa K."/>
        </authorList>
    </citation>
    <scope>NUCLEOTIDE SEQUENCE [LARGE SCALE GENOMIC DNA]</scope>
</reference>
<evidence type="ECO:0000313" key="1">
    <source>
        <dbReference type="EMBL" id="GBN11767.1"/>
    </source>
</evidence>
<sequence>MRLRKLFPKHPKCTIDRGRGWYREEKRKIRLFLKTLEKIIKQSCCWEERTPRRNPERDLLECNKRVTYRGVPDNFSQPGKQYASSYGAKAAFSQ</sequence>
<protein>
    <submittedName>
        <fullName evidence="1">Uncharacterized protein</fullName>
    </submittedName>
</protein>
<organism evidence="1 2">
    <name type="scientific">Araneus ventricosus</name>
    <name type="common">Orbweaver spider</name>
    <name type="synonym">Epeira ventricosa</name>
    <dbReference type="NCBI Taxonomy" id="182803"/>
    <lineage>
        <taxon>Eukaryota</taxon>
        <taxon>Metazoa</taxon>
        <taxon>Ecdysozoa</taxon>
        <taxon>Arthropoda</taxon>
        <taxon>Chelicerata</taxon>
        <taxon>Arachnida</taxon>
        <taxon>Araneae</taxon>
        <taxon>Araneomorphae</taxon>
        <taxon>Entelegynae</taxon>
        <taxon>Araneoidea</taxon>
        <taxon>Araneidae</taxon>
        <taxon>Araneus</taxon>
    </lineage>
</organism>
<dbReference type="AlphaFoldDB" id="A0A4Y2LEJ4"/>
<keyword evidence="2" id="KW-1185">Reference proteome</keyword>
<evidence type="ECO:0000313" key="2">
    <source>
        <dbReference type="Proteomes" id="UP000499080"/>
    </source>
</evidence>
<comment type="caution">
    <text evidence="1">The sequence shown here is derived from an EMBL/GenBank/DDBJ whole genome shotgun (WGS) entry which is preliminary data.</text>
</comment>
<name>A0A4Y2LEJ4_ARAVE</name>
<accession>A0A4Y2LEJ4</accession>